<comment type="caution">
    <text evidence="2">The sequence shown here is derived from an EMBL/GenBank/DDBJ whole genome shotgun (WGS) entry which is preliminary data.</text>
</comment>
<dbReference type="GO" id="GO:0010181">
    <property type="term" value="F:FMN binding"/>
    <property type="evidence" value="ECO:0007669"/>
    <property type="project" value="InterPro"/>
</dbReference>
<organism evidence="2 3">
    <name type="scientific">Corallincola holothuriorum</name>
    <dbReference type="NCBI Taxonomy" id="2282215"/>
    <lineage>
        <taxon>Bacteria</taxon>
        <taxon>Pseudomonadati</taxon>
        <taxon>Pseudomonadota</taxon>
        <taxon>Gammaproteobacteria</taxon>
        <taxon>Alteromonadales</taxon>
        <taxon>Psychromonadaceae</taxon>
        <taxon>Corallincola</taxon>
    </lineage>
</organism>
<dbReference type="InterPro" id="IPR002563">
    <property type="entry name" value="Flavin_Rdtase-like_dom"/>
</dbReference>
<dbReference type="InterPro" id="IPR012349">
    <property type="entry name" value="Split_barrel_FMN-bd"/>
</dbReference>
<dbReference type="Gene3D" id="2.30.110.10">
    <property type="entry name" value="Electron Transport, Fmn-binding Protein, Chain A"/>
    <property type="match status" value="1"/>
</dbReference>
<dbReference type="GO" id="GO:0016646">
    <property type="term" value="F:oxidoreductase activity, acting on the CH-NH group of donors, NAD or NADP as acceptor"/>
    <property type="evidence" value="ECO:0007669"/>
    <property type="project" value="UniProtKB-ARBA"/>
</dbReference>
<protein>
    <submittedName>
        <fullName evidence="2">Flavin reductase</fullName>
    </submittedName>
</protein>
<keyword evidence="3" id="KW-1185">Reference proteome</keyword>
<evidence type="ECO:0000313" key="2">
    <source>
        <dbReference type="EMBL" id="RCU52398.1"/>
    </source>
</evidence>
<evidence type="ECO:0000313" key="3">
    <source>
        <dbReference type="Proteomes" id="UP000252558"/>
    </source>
</evidence>
<evidence type="ECO:0000259" key="1">
    <source>
        <dbReference type="SMART" id="SM00903"/>
    </source>
</evidence>
<dbReference type="RefSeq" id="WP_114336307.1">
    <property type="nucleotide sequence ID" value="NZ_QPID01000001.1"/>
</dbReference>
<dbReference type="EMBL" id="QPID01000001">
    <property type="protein sequence ID" value="RCU52398.1"/>
    <property type="molecule type" value="Genomic_DNA"/>
</dbReference>
<gene>
    <name evidence="2" type="ORF">DU002_00015</name>
</gene>
<dbReference type="AlphaFoldDB" id="A0A368NPR9"/>
<accession>A0A368NPR9</accession>
<dbReference type="OrthoDB" id="6401628at2"/>
<proteinExistence type="predicted"/>
<reference evidence="2 3" key="1">
    <citation type="submission" date="2018-07" db="EMBL/GenBank/DDBJ databases">
        <title>Corallincola holothuriorum sp. nov., a new facultative anaerobe isolated from sea cucumber Apostichopus japonicus.</title>
        <authorList>
            <person name="Xia H."/>
        </authorList>
    </citation>
    <scope>NUCLEOTIDE SEQUENCE [LARGE SCALE GENOMIC DNA]</scope>
    <source>
        <strain evidence="2 3">C4</strain>
    </source>
</reference>
<dbReference type="SMART" id="SM00903">
    <property type="entry name" value="Flavin_Reduct"/>
    <property type="match status" value="1"/>
</dbReference>
<dbReference type="SUPFAM" id="SSF50475">
    <property type="entry name" value="FMN-binding split barrel"/>
    <property type="match status" value="1"/>
</dbReference>
<sequence length="143" mass="15322">MFVNGVGVVLCGSAEDYVGMSIAWLTKVEKDHVLISVPKGALGTEKLLEEGRFTLSLLAETQTEIARQFGGSKQKVAVEKDQTFLFSTDWGTPAVGECSGVFLCEVISSSELNDQVLVTAQLSGPVAATELSPLVFRKSDFFA</sequence>
<dbReference type="Proteomes" id="UP000252558">
    <property type="component" value="Unassembled WGS sequence"/>
</dbReference>
<dbReference type="Pfam" id="PF01613">
    <property type="entry name" value="Flavin_Reduct"/>
    <property type="match status" value="1"/>
</dbReference>
<feature type="domain" description="Flavin reductase like" evidence="1">
    <location>
        <begin position="1"/>
        <end position="143"/>
    </location>
</feature>
<name>A0A368NPR9_9GAMM</name>